<protein>
    <submittedName>
        <fullName evidence="6">LysR family transcriptional regulator</fullName>
    </submittedName>
</protein>
<evidence type="ECO:0000313" key="6">
    <source>
        <dbReference type="EMBL" id="KAA1005318.1"/>
    </source>
</evidence>
<dbReference type="GO" id="GO:0000976">
    <property type="term" value="F:transcription cis-regulatory region binding"/>
    <property type="evidence" value="ECO:0007669"/>
    <property type="project" value="TreeGrafter"/>
</dbReference>
<keyword evidence="7" id="KW-1185">Reference proteome</keyword>
<dbReference type="PROSITE" id="PS50931">
    <property type="entry name" value="HTH_LYSR"/>
    <property type="match status" value="1"/>
</dbReference>
<dbReference type="EMBL" id="VTUZ01000023">
    <property type="protein sequence ID" value="KAA1005318.1"/>
    <property type="molecule type" value="Genomic_DNA"/>
</dbReference>
<dbReference type="PANTHER" id="PTHR30126:SF77">
    <property type="entry name" value="TRANSCRIPTIONAL REGULATORY PROTEIN"/>
    <property type="match status" value="1"/>
</dbReference>
<gene>
    <name evidence="6" type="ORF">FVF58_29285</name>
</gene>
<dbReference type="InterPro" id="IPR000847">
    <property type="entry name" value="LysR_HTH_N"/>
</dbReference>
<dbReference type="Proteomes" id="UP000325273">
    <property type="component" value="Unassembled WGS sequence"/>
</dbReference>
<evidence type="ECO:0000256" key="4">
    <source>
        <dbReference type="ARBA" id="ARBA00023163"/>
    </source>
</evidence>
<reference evidence="6 7" key="1">
    <citation type="submission" date="2019-08" db="EMBL/GenBank/DDBJ databases">
        <title>Paraburkholderia sp. DCY113.</title>
        <authorList>
            <person name="Kang J."/>
        </authorList>
    </citation>
    <scope>NUCLEOTIDE SEQUENCE [LARGE SCALE GENOMIC DNA]</scope>
    <source>
        <strain evidence="6 7">DCY113</strain>
    </source>
</reference>
<dbReference type="Pfam" id="PF03466">
    <property type="entry name" value="LysR_substrate"/>
    <property type="match status" value="1"/>
</dbReference>
<dbReference type="AlphaFoldDB" id="A0A5B0GR24"/>
<dbReference type="InterPro" id="IPR005119">
    <property type="entry name" value="LysR_subst-bd"/>
</dbReference>
<evidence type="ECO:0000256" key="2">
    <source>
        <dbReference type="ARBA" id="ARBA00023015"/>
    </source>
</evidence>
<dbReference type="SUPFAM" id="SSF53850">
    <property type="entry name" value="Periplasmic binding protein-like II"/>
    <property type="match status" value="1"/>
</dbReference>
<dbReference type="SUPFAM" id="SSF46785">
    <property type="entry name" value="Winged helix' DNA-binding domain"/>
    <property type="match status" value="1"/>
</dbReference>
<keyword evidence="3" id="KW-0238">DNA-binding</keyword>
<organism evidence="6 7">
    <name type="scientific">Paraburkholderia panacisoli</name>
    <dbReference type="NCBI Taxonomy" id="2603818"/>
    <lineage>
        <taxon>Bacteria</taxon>
        <taxon>Pseudomonadati</taxon>
        <taxon>Pseudomonadota</taxon>
        <taxon>Betaproteobacteria</taxon>
        <taxon>Burkholderiales</taxon>
        <taxon>Burkholderiaceae</taxon>
        <taxon>Paraburkholderia</taxon>
    </lineage>
</organism>
<evidence type="ECO:0000256" key="1">
    <source>
        <dbReference type="ARBA" id="ARBA00009437"/>
    </source>
</evidence>
<dbReference type="InterPro" id="IPR036388">
    <property type="entry name" value="WH-like_DNA-bd_sf"/>
</dbReference>
<evidence type="ECO:0000313" key="7">
    <source>
        <dbReference type="Proteomes" id="UP000325273"/>
    </source>
</evidence>
<dbReference type="CDD" id="cd05466">
    <property type="entry name" value="PBP2_LTTR_substrate"/>
    <property type="match status" value="1"/>
</dbReference>
<dbReference type="PANTHER" id="PTHR30126">
    <property type="entry name" value="HTH-TYPE TRANSCRIPTIONAL REGULATOR"/>
    <property type="match status" value="1"/>
</dbReference>
<evidence type="ECO:0000259" key="5">
    <source>
        <dbReference type="PROSITE" id="PS50931"/>
    </source>
</evidence>
<dbReference type="Gene3D" id="1.10.10.10">
    <property type="entry name" value="Winged helix-like DNA-binding domain superfamily/Winged helix DNA-binding domain"/>
    <property type="match status" value="1"/>
</dbReference>
<dbReference type="GO" id="GO:0003700">
    <property type="term" value="F:DNA-binding transcription factor activity"/>
    <property type="evidence" value="ECO:0007669"/>
    <property type="project" value="InterPro"/>
</dbReference>
<evidence type="ECO:0000256" key="3">
    <source>
        <dbReference type="ARBA" id="ARBA00023125"/>
    </source>
</evidence>
<proteinExistence type="inferred from homology"/>
<sequence length="312" mass="34227">MPTRVNRSAHRSDSAMLSVKQIETFYWVAKLGTVQRAADKLHITQSAATKRLQDVEAKSAAPLFEKEGKKARLSAKGHEMLTLCESLLESIGRLQAYREADRHMARVLHIGLTELVALTWFPAFLKEMHELYPNLILRPYVDMSGPLQEQVIDGRLDLAILPEPELPAFVTRIALGSADFAWFCRPGQFDSQRTVSLRELGAVPVIEQIPLSIVTILSSRAFESAGVDPERICGGNNAVAVGGLVAAGVGVSLLPVDLFRQQIQNGLMQIVMTEPAVPAVRYDAIFLKQSHSALGHMVADVARRCCNFSSGV</sequence>
<keyword evidence="2" id="KW-0805">Transcription regulation</keyword>
<dbReference type="Pfam" id="PF00126">
    <property type="entry name" value="HTH_1"/>
    <property type="match status" value="1"/>
</dbReference>
<comment type="caution">
    <text evidence="6">The sequence shown here is derived from an EMBL/GenBank/DDBJ whole genome shotgun (WGS) entry which is preliminary data.</text>
</comment>
<dbReference type="InterPro" id="IPR036390">
    <property type="entry name" value="WH_DNA-bd_sf"/>
</dbReference>
<name>A0A5B0GR24_9BURK</name>
<accession>A0A5B0GR24</accession>
<keyword evidence="4" id="KW-0804">Transcription</keyword>
<comment type="similarity">
    <text evidence="1">Belongs to the LysR transcriptional regulatory family.</text>
</comment>
<feature type="domain" description="HTH lysR-type" evidence="5">
    <location>
        <begin position="17"/>
        <end position="74"/>
    </location>
</feature>
<dbReference type="Gene3D" id="3.40.190.290">
    <property type="match status" value="1"/>
</dbReference>